<proteinExistence type="predicted"/>
<sequence length="97" mass="11211">MSTKHLITATDFCIYHQLESSFIADLQEAGLIQITVVNETPYIADDDVYKLERMIRLHNELDINVAGIEAITHLLKRMEDIQEEMRLLKNELKSHGD</sequence>
<dbReference type="Pfam" id="PF13591">
    <property type="entry name" value="MerR_2"/>
    <property type="match status" value="1"/>
</dbReference>
<gene>
    <name evidence="1" type="ORF">FO440_19960</name>
</gene>
<dbReference type="Proteomes" id="UP000318733">
    <property type="component" value="Unassembled WGS sequence"/>
</dbReference>
<evidence type="ECO:0000313" key="1">
    <source>
        <dbReference type="EMBL" id="TSJ38782.1"/>
    </source>
</evidence>
<evidence type="ECO:0000313" key="2">
    <source>
        <dbReference type="Proteomes" id="UP000318733"/>
    </source>
</evidence>
<dbReference type="Gene3D" id="1.10.1660.10">
    <property type="match status" value="1"/>
</dbReference>
<dbReference type="EMBL" id="VLPK01000004">
    <property type="protein sequence ID" value="TSJ38782.1"/>
    <property type="molecule type" value="Genomic_DNA"/>
</dbReference>
<accession>A0A556MG47</accession>
<protein>
    <submittedName>
        <fullName evidence="1">MerR family transcriptional regulator</fullName>
    </submittedName>
</protein>
<reference evidence="1 2" key="1">
    <citation type="submission" date="2019-07" db="EMBL/GenBank/DDBJ databases">
        <authorList>
            <person name="Huq M.A."/>
        </authorList>
    </citation>
    <scope>NUCLEOTIDE SEQUENCE [LARGE SCALE GENOMIC DNA]</scope>
    <source>
        <strain evidence="1 2">MAH-19</strain>
    </source>
</reference>
<keyword evidence="2" id="KW-1185">Reference proteome</keyword>
<dbReference type="AlphaFoldDB" id="A0A556MG47"/>
<comment type="caution">
    <text evidence="1">The sequence shown here is derived from an EMBL/GenBank/DDBJ whole genome shotgun (WGS) entry which is preliminary data.</text>
</comment>
<name>A0A556MG47_9SPHI</name>
<dbReference type="RefSeq" id="WP_144250064.1">
    <property type="nucleotide sequence ID" value="NZ_VLPK01000004.1"/>
</dbReference>
<organism evidence="1 2">
    <name type="scientific">Mucilaginibacter corticis</name>
    <dbReference type="NCBI Taxonomy" id="2597670"/>
    <lineage>
        <taxon>Bacteria</taxon>
        <taxon>Pseudomonadati</taxon>
        <taxon>Bacteroidota</taxon>
        <taxon>Sphingobacteriia</taxon>
        <taxon>Sphingobacteriales</taxon>
        <taxon>Sphingobacteriaceae</taxon>
        <taxon>Mucilaginibacter</taxon>
    </lineage>
</organism>
<dbReference type="OrthoDB" id="1494789at2"/>